<feature type="transmembrane region" description="Helical" evidence="7">
    <location>
        <begin position="247"/>
        <end position="265"/>
    </location>
</feature>
<comment type="subcellular location">
    <subcellularLocation>
        <location evidence="1">Cell membrane</location>
        <topology evidence="1">Multi-pass membrane protein</topology>
    </subcellularLocation>
</comment>
<dbReference type="Pfam" id="PF19053">
    <property type="entry name" value="EccD"/>
    <property type="match status" value="1"/>
</dbReference>
<evidence type="ECO:0000259" key="8">
    <source>
        <dbReference type="Pfam" id="PF19053"/>
    </source>
</evidence>
<dbReference type="AlphaFoldDB" id="A0A0K0X2X0"/>
<feature type="transmembrane region" description="Helical" evidence="7">
    <location>
        <begin position="373"/>
        <end position="390"/>
    </location>
</feature>
<evidence type="ECO:0000256" key="3">
    <source>
        <dbReference type="ARBA" id="ARBA00022475"/>
    </source>
</evidence>
<dbReference type="STRING" id="134601.AFA91_06825"/>
<organism evidence="9 10">
    <name type="scientific">Mycolicibacterium goodii</name>
    <name type="common">Mycobacterium goodii</name>
    <dbReference type="NCBI Taxonomy" id="134601"/>
    <lineage>
        <taxon>Bacteria</taxon>
        <taxon>Bacillati</taxon>
        <taxon>Actinomycetota</taxon>
        <taxon>Actinomycetes</taxon>
        <taxon>Mycobacteriales</taxon>
        <taxon>Mycobacteriaceae</taxon>
        <taxon>Mycolicibacterium</taxon>
    </lineage>
</organism>
<keyword evidence="4 7" id="KW-0812">Transmembrane</keyword>
<feature type="transmembrane region" description="Helical" evidence="7">
    <location>
        <begin position="189"/>
        <end position="208"/>
    </location>
</feature>
<feature type="domain" description="EccD-like transmembrane" evidence="8">
    <location>
        <begin position="134"/>
        <end position="489"/>
    </location>
</feature>
<comment type="similarity">
    <text evidence="2">Belongs to the EccD/Snm4 family.</text>
</comment>
<evidence type="ECO:0000256" key="5">
    <source>
        <dbReference type="ARBA" id="ARBA00022989"/>
    </source>
</evidence>
<dbReference type="Pfam" id="PF08817">
    <property type="entry name" value="YukD"/>
    <property type="match status" value="1"/>
</dbReference>
<evidence type="ECO:0000313" key="9">
    <source>
        <dbReference type="EMBL" id="AKS31638.1"/>
    </source>
</evidence>
<dbReference type="InterPro" id="IPR024962">
    <property type="entry name" value="YukD-like"/>
</dbReference>
<feature type="transmembrane region" description="Helical" evidence="7">
    <location>
        <begin position="402"/>
        <end position="421"/>
    </location>
</feature>
<dbReference type="Gene3D" id="3.10.20.90">
    <property type="entry name" value="Phosphatidylinositol 3-kinase Catalytic Subunit, Chain A, domain 1"/>
    <property type="match status" value="1"/>
</dbReference>
<dbReference type="EMBL" id="CP012150">
    <property type="protein sequence ID" value="AKS31638.1"/>
    <property type="molecule type" value="Genomic_DNA"/>
</dbReference>
<keyword evidence="5 7" id="KW-1133">Transmembrane helix</keyword>
<dbReference type="KEGG" id="mgo:AFA91_06825"/>
<dbReference type="NCBIfam" id="TIGR03920">
    <property type="entry name" value="T7SS_EccD"/>
    <property type="match status" value="1"/>
</dbReference>
<evidence type="ECO:0000256" key="7">
    <source>
        <dbReference type="SAM" id="Phobius"/>
    </source>
</evidence>
<evidence type="ECO:0000256" key="4">
    <source>
        <dbReference type="ARBA" id="ARBA00022692"/>
    </source>
</evidence>
<accession>A0A0K0X2X0</accession>
<dbReference type="OrthoDB" id="4515685at2"/>
<feature type="transmembrane region" description="Helical" evidence="7">
    <location>
        <begin position="463"/>
        <end position="486"/>
    </location>
</feature>
<feature type="transmembrane region" description="Helical" evidence="7">
    <location>
        <begin position="137"/>
        <end position="156"/>
    </location>
</feature>
<feature type="transmembrane region" description="Helical" evidence="7">
    <location>
        <begin position="214"/>
        <end position="235"/>
    </location>
</feature>
<feature type="transmembrane region" description="Helical" evidence="7">
    <location>
        <begin position="162"/>
        <end position="182"/>
    </location>
</feature>
<protein>
    <recommendedName>
        <fullName evidence="8">EccD-like transmembrane domain-containing protein</fullName>
    </recommendedName>
</protein>
<keyword evidence="6 7" id="KW-0472">Membrane</keyword>
<dbReference type="GO" id="GO:0005886">
    <property type="term" value="C:plasma membrane"/>
    <property type="evidence" value="ECO:0007669"/>
    <property type="project" value="UniProtKB-SubCell"/>
</dbReference>
<reference evidence="9 10" key="1">
    <citation type="submission" date="2015-07" db="EMBL/GenBank/DDBJ databases">
        <title>Complete genome sequence of Mycobacterium goodii X7B, a facultative thermophilic biodesulfurizing bacterium.</title>
        <authorList>
            <person name="Yu B."/>
            <person name="Li F."/>
            <person name="Xu P."/>
        </authorList>
    </citation>
    <scope>NUCLEOTIDE SEQUENCE [LARGE SCALE GENOMIC DNA]</scope>
    <source>
        <strain evidence="9 10">X7B</strain>
    </source>
</reference>
<evidence type="ECO:0000256" key="1">
    <source>
        <dbReference type="ARBA" id="ARBA00004651"/>
    </source>
</evidence>
<proteinExistence type="inferred from homology"/>
<evidence type="ECO:0000256" key="6">
    <source>
        <dbReference type="ARBA" id="ARBA00023136"/>
    </source>
</evidence>
<dbReference type="RefSeq" id="WP_049744052.1">
    <property type="nucleotide sequence ID" value="NZ_CP012150.1"/>
</dbReference>
<gene>
    <name evidence="9" type="ORF">AFA91_06825</name>
</gene>
<name>A0A0K0X2X0_MYCGD</name>
<evidence type="ECO:0000313" key="10">
    <source>
        <dbReference type="Proteomes" id="UP000062255"/>
    </source>
</evidence>
<dbReference type="InterPro" id="IPR044049">
    <property type="entry name" value="EccD_transm"/>
</dbReference>
<evidence type="ECO:0000256" key="2">
    <source>
        <dbReference type="ARBA" id="ARBA00006162"/>
    </source>
</evidence>
<sequence length="491" mass="51640">MTLPPSLADLETPSGTETGLTRVTVLIGDLRLDVGLPEELEIRSYMADLIDIANAQLTARGAENIRFDDTPDRWSLAPLGLPVIDADRTLSSAGVFDGDVLLVRACATPSVPTLFDDIDGAADTSAARRWLSSHRTALVAFSFAFLAALAWAWRLSQTGHTVIGAGVTLAGAVLLVGAACAVTRRGDGLFASVALSVLAVPLLFTGSLCIVPDGFAVPSLPLAFGVVALAAQLILQITRTGHVFHSFVIALSLLGGATAVAVNLWQPQPRMLGAVVATVSVVVLYLAPRVTILLSRLPLPRVPTAGEPLDEIETHGGATVEGVGAIGLQVIPTEERLLHRVRRANEYLTGILVGAGITAMFGCYLAVDTSDGFYWQGTLFAVVVAAAMCLRGRTHHDLVQSAAMIGAGLSIAVLTVFKTAAELPAWHARAGSAAVALATLALLCGLIAPRLDFSPVMRRCVEILEYVAIGLVFPLCFWIVGLYGYVRGLRL</sequence>
<dbReference type="PIRSF" id="PIRSF017804">
    <property type="entry name" value="Secretion_EccD1"/>
    <property type="match status" value="1"/>
</dbReference>
<dbReference type="Proteomes" id="UP000062255">
    <property type="component" value="Chromosome"/>
</dbReference>
<dbReference type="InterPro" id="IPR006707">
    <property type="entry name" value="T7SS_EccD"/>
</dbReference>
<keyword evidence="3" id="KW-1003">Cell membrane</keyword>
<feature type="transmembrane region" description="Helical" evidence="7">
    <location>
        <begin position="347"/>
        <end position="367"/>
    </location>
</feature>
<feature type="transmembrane region" description="Helical" evidence="7">
    <location>
        <begin position="271"/>
        <end position="287"/>
    </location>
</feature>
<feature type="transmembrane region" description="Helical" evidence="7">
    <location>
        <begin position="433"/>
        <end position="451"/>
    </location>
</feature>
<dbReference type="PATRIC" id="fig|134601.6.peg.1419"/>